<dbReference type="AlphaFoldDB" id="A0A7J0FQ79"/>
<reference evidence="1 2" key="1">
    <citation type="submission" date="2019-07" db="EMBL/GenBank/DDBJ databases">
        <title>De Novo Assembly of kiwifruit Actinidia rufa.</title>
        <authorList>
            <person name="Sugita-Konishi S."/>
            <person name="Sato K."/>
            <person name="Mori E."/>
            <person name="Abe Y."/>
            <person name="Kisaki G."/>
            <person name="Hamano K."/>
            <person name="Suezawa K."/>
            <person name="Otani M."/>
            <person name="Fukuda T."/>
            <person name="Manabe T."/>
            <person name="Gomi K."/>
            <person name="Tabuchi M."/>
            <person name="Akimitsu K."/>
            <person name="Kataoka I."/>
        </authorList>
    </citation>
    <scope>NUCLEOTIDE SEQUENCE [LARGE SCALE GENOMIC DNA]</scope>
    <source>
        <strain evidence="2">cv. Fuchu</strain>
    </source>
</reference>
<keyword evidence="1" id="KW-0418">Kinase</keyword>
<organism evidence="1 2">
    <name type="scientific">Actinidia rufa</name>
    <dbReference type="NCBI Taxonomy" id="165716"/>
    <lineage>
        <taxon>Eukaryota</taxon>
        <taxon>Viridiplantae</taxon>
        <taxon>Streptophyta</taxon>
        <taxon>Embryophyta</taxon>
        <taxon>Tracheophyta</taxon>
        <taxon>Spermatophyta</taxon>
        <taxon>Magnoliopsida</taxon>
        <taxon>eudicotyledons</taxon>
        <taxon>Gunneridae</taxon>
        <taxon>Pentapetalae</taxon>
        <taxon>asterids</taxon>
        <taxon>Ericales</taxon>
        <taxon>Actinidiaceae</taxon>
        <taxon>Actinidia</taxon>
    </lineage>
</organism>
<sequence>MGLPGRRLVTWTGGVGMPCGSFSVDQSGAKTGLGDVNVCYLLWREDEDAGHGISGVLKFCVEMFGKGLEEERDSDRASYPPFCDKMV</sequence>
<keyword evidence="1" id="KW-0808">Transferase</keyword>
<comment type="caution">
    <text evidence="1">The sequence shown here is derived from an EMBL/GenBank/DDBJ whole genome shotgun (WGS) entry which is preliminary data.</text>
</comment>
<dbReference type="GO" id="GO:0016301">
    <property type="term" value="F:kinase activity"/>
    <property type="evidence" value="ECO:0007669"/>
    <property type="project" value="UniProtKB-KW"/>
</dbReference>
<gene>
    <name evidence="1" type="ORF">Acr_14g0004360</name>
</gene>
<accession>A0A7J0FQ79</accession>
<evidence type="ECO:0000313" key="2">
    <source>
        <dbReference type="Proteomes" id="UP000585474"/>
    </source>
</evidence>
<keyword evidence="2" id="KW-1185">Reference proteome</keyword>
<dbReference type="EMBL" id="BJWL01000014">
    <property type="protein sequence ID" value="GFZ00801.1"/>
    <property type="molecule type" value="Genomic_DNA"/>
</dbReference>
<name>A0A7J0FQ79_9ERIC</name>
<proteinExistence type="predicted"/>
<evidence type="ECO:0000313" key="1">
    <source>
        <dbReference type="EMBL" id="GFZ00801.1"/>
    </source>
</evidence>
<protein>
    <submittedName>
        <fullName evidence="1">MAP kinase kinase 10</fullName>
    </submittedName>
</protein>
<dbReference type="Proteomes" id="UP000585474">
    <property type="component" value="Unassembled WGS sequence"/>
</dbReference>